<accession>A0A1V8THN4</accession>
<keyword evidence="4" id="KW-1185">Reference proteome</keyword>
<gene>
    <name evidence="3" type="ORF">B0A48_04094</name>
</gene>
<dbReference type="PANTHER" id="PTHR10622:SF10">
    <property type="entry name" value="HET DOMAIN-CONTAINING PROTEIN"/>
    <property type="match status" value="1"/>
</dbReference>
<sequence>MRLLHWTDQGLGFEDVVDPSEYRYAILSHRWHDDGEIMYADILAYPHGPVTGWTLSADNSGGQLSVPRATSWQKLRHAMQQTKKDGLDYLWVDTCCIDKTSSAELSESINSMYAWYQQAVGCYAYLSDVPGDCPVLTDASEHHWKHAFVDSVWFGRGWTLQELIAPKIVHFFGAEWNYLGVMTDLVQTIAGSTAVHSKLLSGECELEAFSMAQRLSWMAGRKTTRIEDEAYCLLGLLGVNMPLLYGEGRRAFTRLQEEVIRSNDDLSIFAWNAPGAEDPQMSRFSLFAPSPASFTGCEGMWRTRGYSSGNELHLTNVSMQGTLRITPCSSKVSDADNDYTFTQSFIPLDCELGSDFSRVVALTVQRLKRSQAEQDSPYLIVHRAWSSPFLPGLDRLSIINPSHWVAARRRTITLLKQPPLSADGRLTSSDGSYSLEMIRVGTSASPLLVFDIYPRDCVYAPPPATMPWRTAQALTDKRPVIVQRSRSAVTGIHVKLGYTDFYIVLVVDQDRNDLARSLPSFKGTVRICHTTVANANNLRSACERYIRTESCDEAFSELVVGPAAMKARLSGTAEAAQPIMTLELIATL</sequence>
<comment type="caution">
    <text evidence="3">The sequence shown here is derived from an EMBL/GenBank/DDBJ whole genome shotgun (WGS) entry which is preliminary data.</text>
</comment>
<dbReference type="STRING" id="1507870.A0A1V8THN4"/>
<name>A0A1V8THN4_9PEZI</name>
<dbReference type="Pfam" id="PF06985">
    <property type="entry name" value="HET"/>
    <property type="match status" value="1"/>
</dbReference>
<evidence type="ECO:0000313" key="3">
    <source>
        <dbReference type="EMBL" id="OQO10794.1"/>
    </source>
</evidence>
<dbReference type="InterPro" id="IPR010730">
    <property type="entry name" value="HET"/>
</dbReference>
<dbReference type="AlphaFoldDB" id="A0A1V8THN4"/>
<dbReference type="InterPro" id="IPR058525">
    <property type="entry name" value="DUF8212"/>
</dbReference>
<dbReference type="Proteomes" id="UP000192596">
    <property type="component" value="Unassembled WGS sequence"/>
</dbReference>
<protein>
    <submittedName>
        <fullName evidence="3">Uncharacterized protein</fullName>
    </submittedName>
</protein>
<organism evidence="3 4">
    <name type="scientific">Cryoendolithus antarcticus</name>
    <dbReference type="NCBI Taxonomy" id="1507870"/>
    <lineage>
        <taxon>Eukaryota</taxon>
        <taxon>Fungi</taxon>
        <taxon>Dikarya</taxon>
        <taxon>Ascomycota</taxon>
        <taxon>Pezizomycotina</taxon>
        <taxon>Dothideomycetes</taxon>
        <taxon>Dothideomycetidae</taxon>
        <taxon>Cladosporiales</taxon>
        <taxon>Cladosporiaceae</taxon>
        <taxon>Cryoendolithus</taxon>
    </lineage>
</organism>
<feature type="domain" description="Heterokaryon incompatibility" evidence="1">
    <location>
        <begin position="24"/>
        <end position="128"/>
    </location>
</feature>
<feature type="domain" description="DUF8212" evidence="2">
    <location>
        <begin position="250"/>
        <end position="273"/>
    </location>
</feature>
<dbReference type="PANTHER" id="PTHR10622">
    <property type="entry name" value="HET DOMAIN-CONTAINING PROTEIN"/>
    <property type="match status" value="1"/>
</dbReference>
<evidence type="ECO:0000259" key="1">
    <source>
        <dbReference type="Pfam" id="PF06985"/>
    </source>
</evidence>
<reference evidence="4" key="1">
    <citation type="submission" date="2017-03" db="EMBL/GenBank/DDBJ databases">
        <title>Genomes of endolithic fungi from Antarctica.</title>
        <authorList>
            <person name="Coleine C."/>
            <person name="Masonjones S."/>
            <person name="Stajich J.E."/>
        </authorList>
    </citation>
    <scope>NUCLEOTIDE SEQUENCE [LARGE SCALE GENOMIC DNA]</scope>
    <source>
        <strain evidence="4">CCFEE 5527</strain>
    </source>
</reference>
<dbReference type="InParanoid" id="A0A1V8THN4"/>
<proteinExistence type="predicted"/>
<evidence type="ECO:0000313" key="4">
    <source>
        <dbReference type="Proteomes" id="UP000192596"/>
    </source>
</evidence>
<dbReference type="EMBL" id="NAJO01000008">
    <property type="protein sequence ID" value="OQO10794.1"/>
    <property type="molecule type" value="Genomic_DNA"/>
</dbReference>
<dbReference type="Pfam" id="PF26640">
    <property type="entry name" value="DUF8212"/>
    <property type="match status" value="1"/>
</dbReference>
<evidence type="ECO:0000259" key="2">
    <source>
        <dbReference type="Pfam" id="PF26640"/>
    </source>
</evidence>
<dbReference type="OrthoDB" id="674604at2759"/>